<evidence type="ECO:0000256" key="1">
    <source>
        <dbReference type="SAM" id="MobiDB-lite"/>
    </source>
</evidence>
<accession>A0A6L2M514</accession>
<comment type="caution">
    <text evidence="2">The sequence shown here is derived from an EMBL/GenBank/DDBJ whole genome shotgun (WGS) entry which is preliminary data.</text>
</comment>
<name>A0A6L2M514_TANCI</name>
<evidence type="ECO:0000313" key="2">
    <source>
        <dbReference type="EMBL" id="GEU68277.1"/>
    </source>
</evidence>
<reference evidence="2" key="1">
    <citation type="journal article" date="2019" name="Sci. Rep.">
        <title>Draft genome of Tanacetum cinerariifolium, the natural source of mosquito coil.</title>
        <authorList>
            <person name="Yamashiro T."/>
            <person name="Shiraishi A."/>
            <person name="Satake H."/>
            <person name="Nakayama K."/>
        </authorList>
    </citation>
    <scope>NUCLEOTIDE SEQUENCE</scope>
</reference>
<gene>
    <name evidence="2" type="ORF">Tci_040255</name>
</gene>
<feature type="compositionally biased region" description="Polar residues" evidence="1">
    <location>
        <begin position="458"/>
        <end position="469"/>
    </location>
</feature>
<feature type="compositionally biased region" description="Basic and acidic residues" evidence="1">
    <location>
        <begin position="418"/>
        <end position="433"/>
    </location>
</feature>
<organism evidence="2">
    <name type="scientific">Tanacetum cinerariifolium</name>
    <name type="common">Dalmatian daisy</name>
    <name type="synonym">Chrysanthemum cinerariifolium</name>
    <dbReference type="NCBI Taxonomy" id="118510"/>
    <lineage>
        <taxon>Eukaryota</taxon>
        <taxon>Viridiplantae</taxon>
        <taxon>Streptophyta</taxon>
        <taxon>Embryophyta</taxon>
        <taxon>Tracheophyta</taxon>
        <taxon>Spermatophyta</taxon>
        <taxon>Magnoliopsida</taxon>
        <taxon>eudicotyledons</taxon>
        <taxon>Gunneridae</taxon>
        <taxon>Pentapetalae</taxon>
        <taxon>asterids</taxon>
        <taxon>campanulids</taxon>
        <taxon>Asterales</taxon>
        <taxon>Asteraceae</taxon>
        <taxon>Asteroideae</taxon>
        <taxon>Anthemideae</taxon>
        <taxon>Anthemidinae</taxon>
        <taxon>Tanacetum</taxon>
    </lineage>
</organism>
<feature type="region of interest" description="Disordered" evidence="1">
    <location>
        <begin position="99"/>
        <end position="131"/>
    </location>
</feature>
<proteinExistence type="predicted"/>
<protein>
    <submittedName>
        <fullName evidence="2">Uncharacterized protein</fullName>
    </submittedName>
</protein>
<feature type="region of interest" description="Disordered" evidence="1">
    <location>
        <begin position="371"/>
        <end position="476"/>
    </location>
</feature>
<feature type="compositionally biased region" description="Polar residues" evidence="1">
    <location>
        <begin position="377"/>
        <end position="387"/>
    </location>
</feature>
<dbReference type="EMBL" id="BKCJ010005719">
    <property type="protein sequence ID" value="GEU68277.1"/>
    <property type="molecule type" value="Genomic_DNA"/>
</dbReference>
<feature type="compositionally biased region" description="Low complexity" evidence="1">
    <location>
        <begin position="393"/>
        <end position="407"/>
    </location>
</feature>
<sequence>MSRNYTLDENTYPQFLCDDDEEMDLLSFIRTADPTKVRIGERQRGELEASVDKLFDKGGNGKQAKQGHSASSWQGAGVYPISEAEEVVTEDVVPLQPRSQKKKKTIVAGAGEPSHPLKKLKEDHGTLSGASIGGKSRSAIQRLLAGATLNTKVRGGLIPTLLFAPQRFVISLDYSHHSGANIAEAEVDSFSRPSASVITASTAVTLTVDPAVVTKEKIIEPSLLSDGSASAGGTDPAMGCFADLYGNDFLVGGIRTVINPNMDLQKMSLSAKVSMRAEYNIKEKRRLEYVVEEKNQLLKSGDKEIKNLKAQLLLKEAKDITVQSKGITSNSCEKNPQTMLVVIRTEKAPQVPVNYLVENWDLVSPPYFAAKRKKGRSQTVISTSPKSQGPEASGSLSKKSKIPLSKSHPLRPRGNKQPLDKDITFMTPDEGKTKTMPHPKGSRRDKDSGGNKPPTDMEPQNPTDTNLSRTGAKYKEDQTQSFRLRITNDQWEKHEEAAIHYVNLRAFIDDYYNENITYRDQTDILVEASMSSLEKSNSTINDLYKGLEVITKLLKDITHYVKDDPAINKKSTVKNIQHHAFKQEEALTAWMKSSTNMAWNLGFRILSLKNPKPTFTQACLILKKIQDPSRGECYTILSLKNLLLILSGTNANIQEKPKEPKQSTDANIREGKGIATDDQAKDKRKLVKASSIVYPDEPDKVEDIKKAKEEAKLDAISKNEVIKIVQEEAMKLGINLKEAIATKAGKLFRKLRMLNMRSLKYNTLRRSKLDELREIIPKKKNIVVKDLMKSLSQRYEKLRKIPGELGVQPALPLLKQASSQTSGRKQKYIELDPKIRIPGLECNLTLFENASFVNNMVIKEPNYGIFFTGEFGDQAFEME</sequence>
<dbReference type="AlphaFoldDB" id="A0A6L2M514"/>